<dbReference type="GO" id="GO:0042632">
    <property type="term" value="P:cholesterol homeostasis"/>
    <property type="evidence" value="ECO:0007669"/>
    <property type="project" value="TreeGrafter"/>
</dbReference>
<dbReference type="GO" id="GO:0008395">
    <property type="term" value="F:steroid hydroxylase activity"/>
    <property type="evidence" value="ECO:0007669"/>
    <property type="project" value="TreeGrafter"/>
</dbReference>
<dbReference type="GO" id="GO:0020037">
    <property type="term" value="F:heme binding"/>
    <property type="evidence" value="ECO:0007669"/>
    <property type="project" value="InterPro"/>
</dbReference>
<comment type="similarity">
    <text evidence="1">Belongs to the cytochrome P450 family.</text>
</comment>
<gene>
    <name evidence="8" type="ORF">ACHHYP_08836</name>
</gene>
<dbReference type="Gene3D" id="1.10.630.10">
    <property type="entry name" value="Cytochrome P450"/>
    <property type="match status" value="1"/>
</dbReference>
<evidence type="ECO:0000313" key="8">
    <source>
        <dbReference type="EMBL" id="OQR87466.1"/>
    </source>
</evidence>
<dbReference type="AlphaFoldDB" id="A0A0A7CNT8"/>
<sequence>MLFLLVSIFVALVLYHRWSHRHHNGYPYVVSMIPYLGASFHFRHGAVRCVQNWVARHGTIFNITVLGEPLTLVADAALFPTISKHPSMSLLPLKLRMMRVGFGASSYDTLHRDVQLAISAATRKSINGQIGRHKPSLDAINEVSVAKLNAKLQLPPGQTTVTVYPWLNQLLFETLTDVFYGEELATPAFRADFDAWDAKFTGLYAGIPAKWLGVEAARDRLLSHLHDYAATGIDHLSVIVQERLQICRENGVTARDTDGHQLSFVWAMTTNTIRTCFWTLYYLQQDPSAWAAVVNEIEAAGVDGSEWRRDAVERCVLLDSAIKETLRVALNSSAVRYALEDLTLQFPDGRSLRMKSGDGLVMQSNIGYFDAAKFEDPFTYHFDRFAVQPELAKDFTPFGFGKYLCPGQHFATDFVKSVLIALARQTVICDFRGESALKHNSVGVYVPKEPLAVTMTLQRRTAPSA</sequence>
<dbReference type="InterPro" id="IPR050529">
    <property type="entry name" value="CYP450_sterol_14alpha_dmase"/>
</dbReference>
<dbReference type="PANTHER" id="PTHR24304:SF4">
    <property type="entry name" value="CYTOCHROME P450"/>
    <property type="match status" value="1"/>
</dbReference>
<keyword evidence="2 5" id="KW-0349">Heme</keyword>
<dbReference type="InterPro" id="IPR036396">
    <property type="entry name" value="Cyt_P450_sf"/>
</dbReference>
<keyword evidence="6" id="KW-0732">Signal</keyword>
<dbReference type="OrthoDB" id="6692864at2759"/>
<comment type="cofactor">
    <cofactor evidence="5">
        <name>heme</name>
        <dbReference type="ChEBI" id="CHEBI:30413"/>
    </cofactor>
</comment>
<dbReference type="Pfam" id="PF00067">
    <property type="entry name" value="p450"/>
    <property type="match status" value="1"/>
</dbReference>
<accession>A0A0A7CNT8</accession>
<evidence type="ECO:0000256" key="6">
    <source>
        <dbReference type="SAM" id="SignalP"/>
    </source>
</evidence>
<proteinExistence type="inferred from homology"/>
<name>A0A0A7CNT8_ACHHY</name>
<evidence type="ECO:0000313" key="7">
    <source>
        <dbReference type="EMBL" id="AIG56168.1"/>
    </source>
</evidence>
<dbReference type="InterPro" id="IPR001128">
    <property type="entry name" value="Cyt_P450"/>
</dbReference>
<dbReference type="Proteomes" id="UP000243579">
    <property type="component" value="Unassembled WGS sequence"/>
</dbReference>
<evidence type="ECO:0000313" key="9">
    <source>
        <dbReference type="Proteomes" id="UP000243579"/>
    </source>
</evidence>
<protein>
    <submittedName>
        <fullName evidence="8">Cytochrome P450</fullName>
    </submittedName>
    <submittedName>
        <fullName evidence="7">Secreted protein</fullName>
    </submittedName>
</protein>
<feature type="signal peptide" evidence="6">
    <location>
        <begin position="1"/>
        <end position="15"/>
    </location>
</feature>
<evidence type="ECO:0000256" key="5">
    <source>
        <dbReference type="PIRSR" id="PIRSR602403-1"/>
    </source>
</evidence>
<dbReference type="PRINTS" id="PR00465">
    <property type="entry name" value="EP450IV"/>
</dbReference>
<evidence type="ECO:0000256" key="3">
    <source>
        <dbReference type="ARBA" id="ARBA00022723"/>
    </source>
</evidence>
<keyword evidence="4 5" id="KW-0408">Iron</keyword>
<keyword evidence="9" id="KW-1185">Reference proteome</keyword>
<evidence type="ECO:0000256" key="1">
    <source>
        <dbReference type="ARBA" id="ARBA00010617"/>
    </source>
</evidence>
<dbReference type="EMBL" id="KM038707">
    <property type="protein sequence ID" value="AIG56168.1"/>
    <property type="molecule type" value="Genomic_DNA"/>
</dbReference>
<dbReference type="SUPFAM" id="SSF48264">
    <property type="entry name" value="Cytochrome P450"/>
    <property type="match status" value="1"/>
</dbReference>
<evidence type="ECO:0000256" key="2">
    <source>
        <dbReference type="ARBA" id="ARBA00022617"/>
    </source>
</evidence>
<dbReference type="PANTHER" id="PTHR24304">
    <property type="entry name" value="CYTOCHROME P450 FAMILY 7"/>
    <property type="match status" value="1"/>
</dbReference>
<evidence type="ECO:0000256" key="4">
    <source>
        <dbReference type="ARBA" id="ARBA00023004"/>
    </source>
</evidence>
<dbReference type="GO" id="GO:0016705">
    <property type="term" value="F:oxidoreductase activity, acting on paired donors, with incorporation or reduction of molecular oxygen"/>
    <property type="evidence" value="ECO:0007669"/>
    <property type="project" value="InterPro"/>
</dbReference>
<feature type="binding site" description="axial binding residue" evidence="5">
    <location>
        <position position="405"/>
    </location>
    <ligand>
        <name>heme</name>
        <dbReference type="ChEBI" id="CHEBI:30413"/>
    </ligand>
    <ligandPart>
        <name>Fe</name>
        <dbReference type="ChEBI" id="CHEBI:18248"/>
    </ligandPart>
</feature>
<dbReference type="InterPro" id="IPR002403">
    <property type="entry name" value="Cyt_P450_E_grp-IV"/>
</dbReference>
<dbReference type="EMBL" id="JNBR01001440">
    <property type="protein sequence ID" value="OQR87466.1"/>
    <property type="molecule type" value="Genomic_DNA"/>
</dbReference>
<keyword evidence="3 5" id="KW-0479">Metal-binding</keyword>
<dbReference type="STRING" id="1202772.A0A0A7CNT8"/>
<organism evidence="7">
    <name type="scientific">Achlya hypogyna</name>
    <name type="common">Oomycete</name>
    <name type="synonym">Protoachlya hypogyna</name>
    <dbReference type="NCBI Taxonomy" id="1202772"/>
    <lineage>
        <taxon>Eukaryota</taxon>
        <taxon>Sar</taxon>
        <taxon>Stramenopiles</taxon>
        <taxon>Oomycota</taxon>
        <taxon>Saprolegniomycetes</taxon>
        <taxon>Saprolegniales</taxon>
        <taxon>Achlyaceae</taxon>
        <taxon>Achlya</taxon>
    </lineage>
</organism>
<dbReference type="GO" id="GO:0005506">
    <property type="term" value="F:iron ion binding"/>
    <property type="evidence" value="ECO:0007669"/>
    <property type="project" value="InterPro"/>
</dbReference>
<feature type="chain" id="PRO_5011845562" evidence="6">
    <location>
        <begin position="16"/>
        <end position="465"/>
    </location>
</feature>
<reference evidence="7 9" key="1">
    <citation type="journal article" date="2014" name="Genome Biol. Evol.">
        <title>The secreted proteins of Achlya hypogyna and Thraustotheca clavata identify the ancestral oomycete secretome and reveal gene acquisitions by horizontal gene transfer.</title>
        <authorList>
            <person name="Misner I."/>
            <person name="Blouin N."/>
            <person name="Leonard G."/>
            <person name="Richards T.A."/>
            <person name="Lane C.E."/>
        </authorList>
    </citation>
    <scope>NUCLEOTIDE SEQUENCE</scope>
    <source>
        <strain evidence="7 9">ATCC 48635</strain>
    </source>
</reference>